<dbReference type="Pfam" id="PF20178">
    <property type="entry name" value="ToxA_N"/>
    <property type="match status" value="1"/>
</dbReference>
<reference evidence="3 4" key="1">
    <citation type="submission" date="2016-10" db="EMBL/GenBank/DDBJ databases">
        <title>Pseudomonas lactis sp. nov. and Pseudomonas paralactis sp. nov., isolated from bovine raw milk.</title>
        <authorList>
            <person name="Von Neubeck M."/>
            <person name="Huptas C."/>
            <person name="Glueck C."/>
            <person name="Krewinkel M."/>
            <person name="Stoeckel M."/>
            <person name="Stressler T."/>
            <person name="Fischer L."/>
            <person name="Hinrichs J."/>
            <person name="Scherer S."/>
            <person name="Wenning M."/>
        </authorList>
    </citation>
    <scope>NUCLEOTIDE SEQUENCE [LARGE SCALE GENOMIC DNA]</scope>
    <source>
        <strain evidence="3 4">DSM 17516</strain>
    </source>
</reference>
<dbReference type="InterPro" id="IPR046673">
    <property type="entry name" value="ToxA_N"/>
</dbReference>
<evidence type="ECO:0000313" key="3">
    <source>
        <dbReference type="EMBL" id="ONH53173.1"/>
    </source>
</evidence>
<feature type="domain" description="Dermonecrotic toxin N-terminal" evidence="2">
    <location>
        <begin position="921"/>
        <end position="1145"/>
    </location>
</feature>
<name>A0A1V2K629_PSECE</name>
<organism evidence="3 4">
    <name type="scientific">Pseudomonas cedrina subsp. cedrina</name>
    <dbReference type="NCBI Taxonomy" id="76762"/>
    <lineage>
        <taxon>Bacteria</taxon>
        <taxon>Pseudomonadati</taxon>
        <taxon>Pseudomonadota</taxon>
        <taxon>Gammaproteobacteria</taxon>
        <taxon>Pseudomonadales</taxon>
        <taxon>Pseudomonadaceae</taxon>
        <taxon>Pseudomonas</taxon>
    </lineage>
</organism>
<dbReference type="OrthoDB" id="7032306at2"/>
<feature type="region of interest" description="Disordered" evidence="1">
    <location>
        <begin position="1292"/>
        <end position="1314"/>
    </location>
</feature>
<evidence type="ECO:0000259" key="2">
    <source>
        <dbReference type="Pfam" id="PF20178"/>
    </source>
</evidence>
<dbReference type="RefSeq" id="WP_076952417.1">
    <property type="nucleotide sequence ID" value="NZ_MNPW01000007.1"/>
</dbReference>
<gene>
    <name evidence="3" type="ORF">BLL36_15940</name>
</gene>
<comment type="caution">
    <text evidence="3">The sequence shown here is derived from an EMBL/GenBank/DDBJ whole genome shotgun (WGS) entry which is preliminary data.</text>
</comment>
<protein>
    <recommendedName>
        <fullName evidence="2">Dermonecrotic toxin N-terminal domain-containing protein</fullName>
    </recommendedName>
</protein>
<sequence length="1717" mass="192805">MTRLTPPYFFDEFLRPVRRKQPTERERALGLSLRDLDWLHKLYYATDEARQSPRFREAPMAVEKLMIHVTGKAPIPLAGAFMMSPGPEDDKAVLYTPYAGLEVFDNREKLLENLTKNFRNNRQDVELTSFLSIRQRADLATATDLKLVPETINGAVLQDQENTLAACQQQNVREMLDQLGTIPTLPWMLDTLLSIMSRSYFPDLDHRDSLVNSFAPTTSGRAPHWVSCVPLSDALLQFYLLQGWPAGQTRRFVNPRHVTQGFTEAQRVQDVERWQSLVEQCSAILSKLLASLLQTYWNADFADDQSRSGFFAQVLSDKFRTDLLLKRQNGIISAQESHVLQGVFLPDQATRKADFPSLRVQTVRIHAPYQHCVELAGTLLISATNAYLYTQTRGLQMLRDVDALNETLLQMLKTAGHEDELLNFLSLEERSVYIAMNDIQISGLEIKGDVFSTMIEAVSAKQQSNMEYALGVFRRSDGNVDLAALLDCALDMRQMTDQRLLALDAGGRWSMHPVTSGNGRPSTVQAERAKAQLQALLAADALVVALHRDHPTLRKLAAHALNAELEKHQRALDATSVFINTYASQAQQAEERTPEQSLNMVEHFIERLAGTAGPIADSPLIGLYTARLAGYALRFNNLDGKTFNAIVESAMGPFVNHDIRTLPRHFLQQHHKPLNDALLLGLRSEAELRLLYKTLARRGHDILDTVLRPDSLTRLTRHGLDGFLPDAYGLTVLVGEDEQPQALANGFLLTERGGTDPVHSGQAVLWTPRRGHEVFASIQAARHILEQRLAQADERFALLENLAVTRYTPHQRYRLGPLQRIDDDLLNNRQESWRDFALDRVDYLLSIPLGARRLQDCLDSLMQRPSPSNLGKALSVAHAMIHQQALPVWLGMAAPREQILHAELLEQYRVNSQDERDYLHSLEELREYVARALAALLDKRFAGQSIDPGNVLIADRARLDGHALSLVDFAMAHLPELSGDNVRPYSRTATSLPTALDGAAVVQLVRQLDLATHLGALLNTHLSGQSDEARQSQALFCRQLPWQLLRHAHEEKLEERLSATAWSFVQQVFDMPDALAREAVSGTTAMIRPLELIATAGAVVVKPLGLYLIGPQSGASGPLVLYAPYSPLPVLREYAREQDLLDELERPGPLQDWVIRRLDVANQASYRNLLQPHTPMSGVDLQLASTPIRGNHLTQLFGDNTRLLVKMLACQFDPHGKGEWDTVTGLLRKVIPTALQFIAGKLSYPLVVWRSFKLFMTSAEGLQQHRWGSALKSFIRGTATLASLRQELDTLLPTDSAPTPSSSRPDDVKPTATTLATLDITEPLRTRMQHFEQHDIALVELTQSRVSHVFQQPGTLRHFVPVAGKVYPVRNTGEGWCVSLDDATGPSVQRDAEGRWVLDLRQRNPRFGKTLSRYAGRRHTRTAERESINIEAVGMEQIAALSNWKAQRIDEALNVATYYTVNCKRNVVYFAGERDPASRLGRFLTELFGVISLTPEQLRRVEQRVDEVLNELVNPALSKPDSARFVVGTSRWRPCDSFAFVLPDDIEQKIYLLERFFDPLLEMYEGHLTIPFSIATHARAAVLIHELTHLMSHTEDVAYLDTVRPFHDLIDVSTDAGKELHTKLSHLRDTALSVLTPASLLFLTFNEFTRRWEEAGLDPSTASIRDKIFKMTGAKTLDDARQIFMSNVDKRIDTILANADSVTYLIMQLGRELDQGA</sequence>
<proteinExistence type="predicted"/>
<dbReference type="GO" id="GO:0008237">
    <property type="term" value="F:metallopeptidase activity"/>
    <property type="evidence" value="ECO:0007669"/>
    <property type="project" value="InterPro"/>
</dbReference>
<evidence type="ECO:0000256" key="1">
    <source>
        <dbReference type="SAM" id="MobiDB-lite"/>
    </source>
</evidence>
<dbReference type="EMBL" id="MNPW01000007">
    <property type="protein sequence ID" value="ONH53173.1"/>
    <property type="molecule type" value="Genomic_DNA"/>
</dbReference>
<dbReference type="Proteomes" id="UP000189295">
    <property type="component" value="Unassembled WGS sequence"/>
</dbReference>
<accession>A0A1V2K629</accession>
<dbReference type="Gene3D" id="3.40.390.10">
    <property type="entry name" value="Collagenase (Catalytic Domain)"/>
    <property type="match status" value="1"/>
</dbReference>
<evidence type="ECO:0000313" key="4">
    <source>
        <dbReference type="Proteomes" id="UP000189295"/>
    </source>
</evidence>
<dbReference type="InterPro" id="IPR024079">
    <property type="entry name" value="MetalloPept_cat_dom_sf"/>
</dbReference>